<organism evidence="1 2">
    <name type="scientific">Vibrio cholerae</name>
    <dbReference type="NCBI Taxonomy" id="666"/>
    <lineage>
        <taxon>Bacteria</taxon>
        <taxon>Pseudomonadati</taxon>
        <taxon>Pseudomonadota</taxon>
        <taxon>Gammaproteobacteria</taxon>
        <taxon>Vibrionales</taxon>
        <taxon>Vibrionaceae</taxon>
        <taxon>Vibrio</taxon>
    </lineage>
</organism>
<proteinExistence type="predicted"/>
<evidence type="ECO:0000313" key="1">
    <source>
        <dbReference type="EMBL" id="KAA1254739.1"/>
    </source>
</evidence>
<dbReference type="Proteomes" id="UP000323225">
    <property type="component" value="Unassembled WGS sequence"/>
</dbReference>
<name>A0A5Q6PJA9_VIBCL</name>
<accession>A0A5Q6PJA9</accession>
<evidence type="ECO:0000313" key="2">
    <source>
        <dbReference type="Proteomes" id="UP000323225"/>
    </source>
</evidence>
<protein>
    <submittedName>
        <fullName evidence="1">Uncharacterized protein</fullName>
    </submittedName>
</protein>
<dbReference type="EMBL" id="VUAA01000010">
    <property type="protein sequence ID" value="KAA1254739.1"/>
    <property type="molecule type" value="Genomic_DNA"/>
</dbReference>
<reference evidence="1 2" key="1">
    <citation type="submission" date="2019-09" db="EMBL/GenBank/DDBJ databases">
        <authorList>
            <person name="Kritzky A."/>
            <person name="Schelkanova E.Y."/>
            <person name="Alkhova Z.V."/>
            <person name="Smirnova N.I."/>
        </authorList>
    </citation>
    <scope>NUCLEOTIDE SEQUENCE [LARGE SCALE GENOMIC DNA]</scope>
    <source>
        <strain evidence="1 2">M1526</strain>
    </source>
</reference>
<sequence length="298" mass="34090">MNNEQATLIEDAINACIFNTGLNFETVDTIMSKVKDGDLSFHIDTRQGRFFGLYSEKPIYEFEWLHEFTRTSLIDSNIRELTNTNDPRNFIDGAVGKENTIFYMLSQRFILVQDTSCTANDIDDVLNRKNVRASSKFIKAIIDQGEGKFVPFNLLVFTGEKLPLSHFSQLDKLSKWYENNNGKLFIVNSGHVINESNPLVVFKKIVSNKNYPITDDHKSLLKRAENVCIGFDSNMEPLTIDIITVTPELITAAKSKDDNGIYVELCNVDNGWIRFLELGKSYDALRFTEFDRKLIKNI</sequence>
<comment type="caution">
    <text evidence="1">The sequence shown here is derived from an EMBL/GenBank/DDBJ whole genome shotgun (WGS) entry which is preliminary data.</text>
</comment>
<gene>
    <name evidence="1" type="ORF">F0M16_10760</name>
</gene>
<dbReference type="AlphaFoldDB" id="A0A5Q6PJA9"/>